<evidence type="ECO:0000313" key="3">
    <source>
        <dbReference type="EMBL" id="MDQ0418754.1"/>
    </source>
</evidence>
<dbReference type="Proteomes" id="UP001238450">
    <property type="component" value="Unassembled WGS sequence"/>
</dbReference>
<organism evidence="3 4">
    <name type="scientific">Croceifilum oryzae</name>
    <dbReference type="NCBI Taxonomy" id="1553429"/>
    <lineage>
        <taxon>Bacteria</taxon>
        <taxon>Bacillati</taxon>
        <taxon>Bacillota</taxon>
        <taxon>Bacilli</taxon>
        <taxon>Bacillales</taxon>
        <taxon>Thermoactinomycetaceae</taxon>
        <taxon>Croceifilum</taxon>
    </lineage>
</organism>
<evidence type="ECO:0000259" key="2">
    <source>
        <dbReference type="Pfam" id="PF01832"/>
    </source>
</evidence>
<dbReference type="InterPro" id="IPR016047">
    <property type="entry name" value="M23ase_b-sheet_dom"/>
</dbReference>
<dbReference type="EMBL" id="JAUSUV010000017">
    <property type="protein sequence ID" value="MDQ0418754.1"/>
    <property type="molecule type" value="Genomic_DNA"/>
</dbReference>
<dbReference type="PANTHER" id="PTHR21666">
    <property type="entry name" value="PEPTIDASE-RELATED"/>
    <property type="match status" value="1"/>
</dbReference>
<dbReference type="PANTHER" id="PTHR21666:SF270">
    <property type="entry name" value="MUREIN HYDROLASE ACTIVATOR ENVC"/>
    <property type="match status" value="1"/>
</dbReference>
<evidence type="ECO:0000313" key="4">
    <source>
        <dbReference type="Proteomes" id="UP001238450"/>
    </source>
</evidence>
<name>A0AAJ1THU3_9BACL</name>
<dbReference type="Gene3D" id="1.10.530.10">
    <property type="match status" value="1"/>
</dbReference>
<accession>A0AAJ1THU3</accession>
<dbReference type="Pfam" id="PF01551">
    <property type="entry name" value="Peptidase_M23"/>
    <property type="match status" value="1"/>
</dbReference>
<dbReference type="AlphaFoldDB" id="A0AAJ1THU3"/>
<dbReference type="InterPro" id="IPR002901">
    <property type="entry name" value="MGlyc_endo_b_GlcNAc-like_dom"/>
</dbReference>
<dbReference type="CDD" id="cd12797">
    <property type="entry name" value="M23_peptidase"/>
    <property type="match status" value="1"/>
</dbReference>
<keyword evidence="4" id="KW-1185">Reference proteome</keyword>
<reference evidence="3 4" key="1">
    <citation type="submission" date="2023-07" db="EMBL/GenBank/DDBJ databases">
        <title>Genomic Encyclopedia of Type Strains, Phase IV (KMG-IV): sequencing the most valuable type-strain genomes for metagenomic binning, comparative biology and taxonomic classification.</title>
        <authorList>
            <person name="Goeker M."/>
        </authorList>
    </citation>
    <scope>NUCLEOTIDE SEQUENCE [LARGE SCALE GENOMIC DNA]</scope>
    <source>
        <strain evidence="3 4">DSM 46876</strain>
    </source>
</reference>
<proteinExistence type="predicted"/>
<dbReference type="GO" id="GO:0004222">
    <property type="term" value="F:metalloendopeptidase activity"/>
    <property type="evidence" value="ECO:0007669"/>
    <property type="project" value="TreeGrafter"/>
</dbReference>
<dbReference type="InterPro" id="IPR050570">
    <property type="entry name" value="Cell_wall_metabolism_enzyme"/>
</dbReference>
<dbReference type="RefSeq" id="WP_307254680.1">
    <property type="nucleotide sequence ID" value="NZ_JAUSUV010000017.1"/>
</dbReference>
<sequence length="344" mass="36200">MLKARLTAELIKYGSYFVISLLVAGVFIFGGASTMPQTTPTASAASCRPSGSLISVSELQQKLQGKGVFEGKAEAFISAGQRYGVDPVLVAAIAFHETGNGTSKAVRSKNNPGGMMGKGGLMTFSSLDEGIDKMTSNLYRLYVKQGLTIPETIGPKYAPLGAANDPTNLNRHWIPTVKKYINSLGGLSYHCDADPGEIGNTGPISPGGFIRPLDKQYRISSPFGKMRGGKPHQGTDISCNKQSPPIYAAKDGVVVVSQSAVKGDGYGGYGNVIVIDHGGNTSSLYGHLSSRGVQVGQTVKQGQVIGKCGSTGHSTGPHLHLEIRLGKPVQSATKVDSEKYVNLR</sequence>
<feature type="domain" description="M23ase beta-sheet core" evidence="1">
    <location>
        <begin position="231"/>
        <end position="327"/>
    </location>
</feature>
<protein>
    <submittedName>
        <fullName evidence="3">Uncharacterized protein</fullName>
    </submittedName>
</protein>
<dbReference type="Pfam" id="PF01832">
    <property type="entry name" value="Glucosaminidase"/>
    <property type="match status" value="1"/>
</dbReference>
<comment type="caution">
    <text evidence="3">The sequence shown here is derived from an EMBL/GenBank/DDBJ whole genome shotgun (WGS) entry which is preliminary data.</text>
</comment>
<evidence type="ECO:0000259" key="1">
    <source>
        <dbReference type="Pfam" id="PF01551"/>
    </source>
</evidence>
<dbReference type="SUPFAM" id="SSF51261">
    <property type="entry name" value="Duplicated hybrid motif"/>
    <property type="match status" value="1"/>
</dbReference>
<dbReference type="GO" id="GO:0004040">
    <property type="term" value="F:amidase activity"/>
    <property type="evidence" value="ECO:0007669"/>
    <property type="project" value="InterPro"/>
</dbReference>
<dbReference type="Gene3D" id="2.70.70.10">
    <property type="entry name" value="Glucose Permease (Domain IIA)"/>
    <property type="match status" value="1"/>
</dbReference>
<dbReference type="InterPro" id="IPR011055">
    <property type="entry name" value="Dup_hybrid_motif"/>
</dbReference>
<feature type="domain" description="Mannosyl-glycoprotein endo-beta-N-acetylglucosamidase-like" evidence="2">
    <location>
        <begin position="74"/>
        <end position="144"/>
    </location>
</feature>
<gene>
    <name evidence="3" type="ORF">J2Z48_002958</name>
</gene>